<keyword evidence="4" id="KW-1185">Reference proteome</keyword>
<evidence type="ECO:0000313" key="4">
    <source>
        <dbReference type="Proteomes" id="UP001595868"/>
    </source>
</evidence>
<comment type="caution">
    <text evidence="3">The sequence shown here is derived from an EMBL/GenBank/DDBJ whole genome shotgun (WGS) entry which is preliminary data.</text>
</comment>
<reference evidence="4" key="1">
    <citation type="journal article" date="2019" name="Int. J. Syst. Evol. Microbiol.">
        <title>The Global Catalogue of Microorganisms (GCM) 10K type strain sequencing project: providing services to taxonomists for standard genome sequencing and annotation.</title>
        <authorList>
            <consortium name="The Broad Institute Genomics Platform"/>
            <consortium name="The Broad Institute Genome Sequencing Center for Infectious Disease"/>
            <person name="Wu L."/>
            <person name="Ma J."/>
        </authorList>
    </citation>
    <scope>NUCLEOTIDE SEQUENCE [LARGE SCALE GENOMIC DNA]</scope>
    <source>
        <strain evidence="4">2902at01</strain>
    </source>
</reference>
<feature type="region of interest" description="Disordered" evidence="1">
    <location>
        <begin position="288"/>
        <end position="307"/>
    </location>
</feature>
<dbReference type="InterPro" id="IPR046540">
    <property type="entry name" value="DMFA2_C"/>
</dbReference>
<dbReference type="EMBL" id="JBHSBN010000006">
    <property type="protein sequence ID" value="MFC4106661.1"/>
    <property type="molecule type" value="Genomic_DNA"/>
</dbReference>
<feature type="region of interest" description="Disordered" evidence="1">
    <location>
        <begin position="729"/>
        <end position="764"/>
    </location>
</feature>
<name>A0ABV8KM77_9ACTN</name>
<evidence type="ECO:0000259" key="2">
    <source>
        <dbReference type="Pfam" id="PF20254"/>
    </source>
</evidence>
<protein>
    <submittedName>
        <fullName evidence="3">N,N-dimethylformamidase beta subunit family domain-containing protein</fullName>
    </submittedName>
</protein>
<organism evidence="3 4">
    <name type="scientific">Micromonospora zhanjiangensis</name>
    <dbReference type="NCBI Taxonomy" id="1522057"/>
    <lineage>
        <taxon>Bacteria</taxon>
        <taxon>Bacillati</taxon>
        <taxon>Actinomycetota</taxon>
        <taxon>Actinomycetes</taxon>
        <taxon>Micromonosporales</taxon>
        <taxon>Micromonosporaceae</taxon>
        <taxon>Micromonospora</taxon>
    </lineage>
</organism>
<dbReference type="Proteomes" id="UP001595868">
    <property type="component" value="Unassembled WGS sequence"/>
</dbReference>
<feature type="domain" description="N,N-dimethylformamidase beta subunit-like C-terminal" evidence="2">
    <location>
        <begin position="272"/>
        <end position="678"/>
    </location>
</feature>
<evidence type="ECO:0000256" key="1">
    <source>
        <dbReference type="SAM" id="MobiDB-lite"/>
    </source>
</evidence>
<sequence length="764" mass="80374">MTRDWKTTYAAASATTQHTITFPQPASAGHRLVAFASSAATIALPAGWTEHAGPVGTVGELSGASRTAAGGETSLTWGRDPGSSLSPRSLAGWAESRDDVGGLHGTPLVYNGVTIGLAETFTLDPIVTAVDGCRIYLALSTFDNPWPWVPSVAAPLTVENVVAANGYGYEKVRLAVISGVAPTAGSYAITVSGLPEGGRFQIVAFALAPAGGGGVPPAQTAVEAENRLTGTMAWDVDGAGHPSIQGFATAMNVTRGSTLTLKVHSPNSAWTGKVYRLGYYGGQGGREVDSVSGAQTSQPTGTTDPTTGMVSCANWSANGSWSVPATAAAGVYVIKIARTDNPAMASHIGPFVVTDPGRKAAIAVKLSDSTWQAYNHAGANPAAPFDGKSIYGIGTQQSWSWNNDQRTRAVSYDRPLVTRLHLPQTTLWNAEYPLLRWLERLGYDVDYLTCAQVDVDPSLLLGRAAVISSGHDEYWSAGMRDAFVGARDSSTARSHLLFMSGNEAFWRIRWNTDRRSYACWKDSLDGQLNPTGQYSGTWQDTRPFNTDRRPAALLTGTRFRLNGVNAFRLSVPATYAASPLWRNTAVAALGTGQTWDSPPGIVGFEADEPADTSATERPAGLIRLSQLSVQIDSSLADDNGAAYVNSGTFGHALTAYRNTGTGAAVFGFGTCQYAWGLDDVHERSGTSAVSPVLQQALVNLLADLGAVPPAYPFPAGLVRPTPVALSTYWPPASAPTAASAPEQRTGHPDESDPLAEPATPPTTI</sequence>
<feature type="compositionally biased region" description="Low complexity" evidence="1">
    <location>
        <begin position="730"/>
        <end position="741"/>
    </location>
</feature>
<accession>A0ABV8KM77</accession>
<gene>
    <name evidence="3" type="ORF">ACFOX0_12020</name>
</gene>
<proteinExistence type="predicted"/>
<dbReference type="RefSeq" id="WP_377544794.1">
    <property type="nucleotide sequence ID" value="NZ_JBHSBN010000006.1"/>
</dbReference>
<evidence type="ECO:0000313" key="3">
    <source>
        <dbReference type="EMBL" id="MFC4106661.1"/>
    </source>
</evidence>
<dbReference type="Pfam" id="PF20254">
    <property type="entry name" value="DMFA2_C"/>
    <property type="match status" value="1"/>
</dbReference>
<feature type="compositionally biased region" description="Low complexity" evidence="1">
    <location>
        <begin position="295"/>
        <end position="307"/>
    </location>
</feature>